<reference evidence="2" key="2">
    <citation type="submission" date="2023-09" db="EMBL/GenBank/DDBJ databases">
        <title>Characterization of Arcobacter Isolates from Retail Chicken Sold in Supermarkets in Tbilisi, Georgia.</title>
        <authorList>
            <person name="Matthias R."/>
            <person name="Zautner A.E."/>
        </authorList>
    </citation>
    <scope>NUCLEOTIDE SEQUENCE</scope>
    <source>
        <strain evidence="3">LEO 108</strain>
        <strain evidence="2">LEO 109</strain>
    </source>
</reference>
<dbReference type="EMBL" id="CP134849">
    <property type="protein sequence ID" value="WNL18941.1"/>
    <property type="molecule type" value="Genomic_DNA"/>
</dbReference>
<evidence type="ECO:0000313" key="4">
    <source>
        <dbReference type="EMBL" id="WNL18941.1"/>
    </source>
</evidence>
<dbReference type="EMBL" id="CP134850">
    <property type="protein sequence ID" value="WNL21080.1"/>
    <property type="molecule type" value="Genomic_DNA"/>
</dbReference>
<evidence type="ECO:0000256" key="1">
    <source>
        <dbReference type="SAM" id="Coils"/>
    </source>
</evidence>
<evidence type="ECO:0000313" key="3">
    <source>
        <dbReference type="EMBL" id="WNL15177.1"/>
    </source>
</evidence>
<protein>
    <submittedName>
        <fullName evidence="7">Uncharacterized protein</fullName>
    </submittedName>
</protein>
<accession>A0AA96DGN6</accession>
<keyword evidence="1" id="KW-0175">Coiled coil</keyword>
<dbReference type="EMBL" id="CP134852">
    <property type="protein sequence ID" value="WNL26350.1"/>
    <property type="molecule type" value="Genomic_DNA"/>
</dbReference>
<gene>
    <name evidence="3" type="ORF">RJG51_03045</name>
    <name evidence="2" type="ORF">RJG52_07295</name>
    <name evidence="4" type="ORF">RJG53_10195</name>
    <name evidence="6" type="ORF">RJG55_07300</name>
    <name evidence="5" type="ORF">RJG56_10075</name>
    <name evidence="7" type="ORF">RJG57_04070</name>
</gene>
<organism evidence="7">
    <name type="scientific">Arcobacter sp. AZ-2023</name>
    <dbReference type="NCBI Taxonomy" id="3074453"/>
    <lineage>
        <taxon>Bacteria</taxon>
        <taxon>Pseudomonadati</taxon>
        <taxon>Campylobacterota</taxon>
        <taxon>Epsilonproteobacteria</taxon>
        <taxon>Campylobacterales</taxon>
        <taxon>Arcobacteraceae</taxon>
        <taxon>Arcobacter</taxon>
    </lineage>
</organism>
<dbReference type="EMBL" id="CP134851">
    <property type="protein sequence ID" value="WNL22758.1"/>
    <property type="molecule type" value="Genomic_DNA"/>
</dbReference>
<evidence type="ECO:0000313" key="6">
    <source>
        <dbReference type="EMBL" id="WNL22758.1"/>
    </source>
</evidence>
<dbReference type="EMBL" id="CP134844">
    <property type="protein sequence ID" value="WNL11733.1"/>
    <property type="molecule type" value="Genomic_DNA"/>
</dbReference>
<reference evidence="7" key="1">
    <citation type="submission" date="2023-09" db="EMBL/GenBank/DDBJ databases">
        <title>Arcobacter tbilisiensis sp. nov. isolated from chicken meat in Tbilisi, Georgia.</title>
        <authorList>
            <person name="Matthias R."/>
            <person name="Zautner A.E."/>
        </authorList>
    </citation>
    <scope>NUCLEOTIDE SEQUENCE</scope>
    <source>
        <strain evidence="7">LEO 70</strain>
        <strain evidence="6">LEO 74</strain>
        <strain evidence="5">LEO 79</strain>
        <strain evidence="4">LEO 99</strain>
    </source>
</reference>
<proteinExistence type="predicted"/>
<dbReference type="AlphaFoldDB" id="A0AA96DGN6"/>
<dbReference type="EMBL" id="CP134845">
    <property type="protein sequence ID" value="WNL15177.1"/>
    <property type="molecule type" value="Genomic_DNA"/>
</dbReference>
<evidence type="ECO:0000313" key="7">
    <source>
        <dbReference type="EMBL" id="WNL26350.1"/>
    </source>
</evidence>
<feature type="coiled-coil region" evidence="1">
    <location>
        <begin position="32"/>
        <end position="73"/>
    </location>
</feature>
<sequence length="108" mass="12600">MDFLKFFDLKTVLFVLLIAVLSLISFSQSSEIKTLKDEKITTLEKLVKSEQELKKCEAKVNEQNQKIEDMKVKVTYIEPKSIEKVKNVFIKDSTCESELKAYKELFNE</sequence>
<evidence type="ECO:0000313" key="5">
    <source>
        <dbReference type="EMBL" id="WNL21080.1"/>
    </source>
</evidence>
<name>A0AA96DGN6_9BACT</name>
<evidence type="ECO:0000313" key="2">
    <source>
        <dbReference type="EMBL" id="WNL11733.1"/>
    </source>
</evidence>